<dbReference type="Gramene" id="mRNA:HanXRQr2_Chr13g0590851">
    <property type="protein sequence ID" value="CDS:HanXRQr2_Chr13g0590851.1"/>
    <property type="gene ID" value="HanXRQr2_Chr13g0590851"/>
</dbReference>
<name>A0A251STF8_HELAN</name>
<dbReference type="AlphaFoldDB" id="A0A251STF8"/>
<evidence type="ECO:0000313" key="2">
    <source>
        <dbReference type="EMBL" id="KAF5773643.1"/>
    </source>
</evidence>
<dbReference type="Proteomes" id="UP000215914">
    <property type="component" value="Chromosome 13"/>
</dbReference>
<keyword evidence="4" id="KW-1185">Reference proteome</keyword>
<evidence type="ECO:0000313" key="4">
    <source>
        <dbReference type="Proteomes" id="UP000215914"/>
    </source>
</evidence>
<proteinExistence type="predicted"/>
<feature type="compositionally biased region" description="Basic and acidic residues" evidence="1">
    <location>
        <begin position="48"/>
        <end position="65"/>
    </location>
</feature>
<evidence type="ECO:0000256" key="1">
    <source>
        <dbReference type="SAM" id="MobiDB-lite"/>
    </source>
</evidence>
<gene>
    <name evidence="3" type="ORF">HannXRQ_Chr13g0405631</name>
    <name evidence="2" type="ORF">HanXRQr2_Chr13g0590851</name>
</gene>
<reference evidence="2" key="3">
    <citation type="submission" date="2020-06" db="EMBL/GenBank/DDBJ databases">
        <title>Helianthus annuus Genome sequencing and assembly Release 2.</title>
        <authorList>
            <person name="Gouzy J."/>
            <person name="Langlade N."/>
            <person name="Munos S."/>
        </authorList>
    </citation>
    <scope>NUCLEOTIDE SEQUENCE</scope>
    <source>
        <tissue evidence="2">Leaves</tissue>
    </source>
</reference>
<dbReference type="EMBL" id="MNCJ02000328">
    <property type="protein sequence ID" value="KAF5773643.1"/>
    <property type="molecule type" value="Genomic_DNA"/>
</dbReference>
<evidence type="ECO:0000313" key="3">
    <source>
        <dbReference type="EMBL" id="OTG01772.1"/>
    </source>
</evidence>
<accession>A0A251STF8</accession>
<dbReference type="EMBL" id="CM007902">
    <property type="protein sequence ID" value="OTG01772.1"/>
    <property type="molecule type" value="Genomic_DNA"/>
</dbReference>
<reference evidence="3" key="2">
    <citation type="submission" date="2017-02" db="EMBL/GenBank/DDBJ databases">
        <title>Sunflower complete genome.</title>
        <authorList>
            <person name="Langlade N."/>
            <person name="Munos S."/>
        </authorList>
    </citation>
    <scope>NUCLEOTIDE SEQUENCE [LARGE SCALE GENOMIC DNA]</scope>
    <source>
        <tissue evidence="3">Leaves</tissue>
    </source>
</reference>
<reference evidence="2 4" key="1">
    <citation type="journal article" date="2017" name="Nature">
        <title>The sunflower genome provides insights into oil metabolism, flowering and Asterid evolution.</title>
        <authorList>
            <person name="Badouin H."/>
            <person name="Gouzy J."/>
            <person name="Grassa C.J."/>
            <person name="Murat F."/>
            <person name="Staton S.E."/>
            <person name="Cottret L."/>
            <person name="Lelandais-Briere C."/>
            <person name="Owens G.L."/>
            <person name="Carrere S."/>
            <person name="Mayjonade B."/>
            <person name="Legrand L."/>
            <person name="Gill N."/>
            <person name="Kane N.C."/>
            <person name="Bowers J.E."/>
            <person name="Hubner S."/>
            <person name="Bellec A."/>
            <person name="Berard A."/>
            <person name="Berges H."/>
            <person name="Blanchet N."/>
            <person name="Boniface M.C."/>
            <person name="Brunel D."/>
            <person name="Catrice O."/>
            <person name="Chaidir N."/>
            <person name="Claudel C."/>
            <person name="Donnadieu C."/>
            <person name="Faraut T."/>
            <person name="Fievet G."/>
            <person name="Helmstetter N."/>
            <person name="King M."/>
            <person name="Knapp S.J."/>
            <person name="Lai Z."/>
            <person name="Le Paslier M.C."/>
            <person name="Lippi Y."/>
            <person name="Lorenzon L."/>
            <person name="Mandel J.R."/>
            <person name="Marage G."/>
            <person name="Marchand G."/>
            <person name="Marquand E."/>
            <person name="Bret-Mestries E."/>
            <person name="Morien E."/>
            <person name="Nambeesan S."/>
            <person name="Nguyen T."/>
            <person name="Pegot-Espagnet P."/>
            <person name="Pouilly N."/>
            <person name="Raftis F."/>
            <person name="Sallet E."/>
            <person name="Schiex T."/>
            <person name="Thomas J."/>
            <person name="Vandecasteele C."/>
            <person name="Vares D."/>
            <person name="Vear F."/>
            <person name="Vautrin S."/>
            <person name="Crespi M."/>
            <person name="Mangin B."/>
            <person name="Burke J.M."/>
            <person name="Salse J."/>
            <person name="Munos S."/>
            <person name="Vincourt P."/>
            <person name="Rieseberg L.H."/>
            <person name="Langlade N.B."/>
        </authorList>
    </citation>
    <scope>NUCLEOTIDE SEQUENCE [LARGE SCALE GENOMIC DNA]</scope>
    <source>
        <strain evidence="4">cv. SF193</strain>
        <tissue evidence="2">Leaves</tissue>
    </source>
</reference>
<protein>
    <submittedName>
        <fullName evidence="3">Uncharacterized protein</fullName>
    </submittedName>
</protein>
<feature type="region of interest" description="Disordered" evidence="1">
    <location>
        <begin position="48"/>
        <end position="79"/>
    </location>
</feature>
<dbReference type="InParanoid" id="A0A251STF8"/>
<organism evidence="3 4">
    <name type="scientific">Helianthus annuus</name>
    <name type="common">Common sunflower</name>
    <dbReference type="NCBI Taxonomy" id="4232"/>
    <lineage>
        <taxon>Eukaryota</taxon>
        <taxon>Viridiplantae</taxon>
        <taxon>Streptophyta</taxon>
        <taxon>Embryophyta</taxon>
        <taxon>Tracheophyta</taxon>
        <taxon>Spermatophyta</taxon>
        <taxon>Magnoliopsida</taxon>
        <taxon>eudicotyledons</taxon>
        <taxon>Gunneridae</taxon>
        <taxon>Pentapetalae</taxon>
        <taxon>asterids</taxon>
        <taxon>campanulids</taxon>
        <taxon>Asterales</taxon>
        <taxon>Asteraceae</taxon>
        <taxon>Asteroideae</taxon>
        <taxon>Heliantheae alliance</taxon>
        <taxon>Heliantheae</taxon>
        <taxon>Helianthus</taxon>
    </lineage>
</organism>
<sequence>MIFRRPPLFPFFLRSNNNQPPSPFSSSINNRSTTTTVRWWCGGYNREREGRDREREKTGGGGERRQRQRGSAPQSDDLSLGPVVRISVWWSVTRTGGSCYYPTDSPVRTLPVP</sequence>